<dbReference type="PANTHER" id="PTHR43848:SF2">
    <property type="entry name" value="PUTRESCINE TRANSPORT SYSTEM PERMEASE PROTEIN POTI"/>
    <property type="match status" value="1"/>
</dbReference>
<evidence type="ECO:0000256" key="8">
    <source>
        <dbReference type="RuleBase" id="RU363032"/>
    </source>
</evidence>
<feature type="domain" description="ABC transmembrane type-1" evidence="9">
    <location>
        <begin position="70"/>
        <end position="257"/>
    </location>
</feature>
<dbReference type="Proteomes" id="UP000016986">
    <property type="component" value="Unassembled WGS sequence"/>
</dbReference>
<evidence type="ECO:0000313" key="10">
    <source>
        <dbReference type="EMBL" id="GAD51851.1"/>
    </source>
</evidence>
<organism evidence="10 11">
    <name type="scientific">Halarchaeum acidiphilum MH1-52-1</name>
    <dbReference type="NCBI Taxonomy" id="1261545"/>
    <lineage>
        <taxon>Archaea</taxon>
        <taxon>Methanobacteriati</taxon>
        <taxon>Methanobacteriota</taxon>
        <taxon>Stenosarchaea group</taxon>
        <taxon>Halobacteria</taxon>
        <taxon>Halobacteriales</taxon>
        <taxon>Halobacteriaceae</taxon>
    </lineage>
</organism>
<gene>
    <name evidence="10" type="ORF">MBEHAL_0611</name>
</gene>
<proteinExistence type="inferred from homology"/>
<evidence type="ECO:0000256" key="3">
    <source>
        <dbReference type="ARBA" id="ARBA00022448"/>
    </source>
</evidence>
<feature type="transmembrane region" description="Helical" evidence="8">
    <location>
        <begin position="141"/>
        <end position="161"/>
    </location>
</feature>
<keyword evidence="7 8" id="KW-0472">Membrane</keyword>
<name>U2YDU1_9EURY</name>
<feature type="transmembrane region" description="Helical" evidence="8">
    <location>
        <begin position="235"/>
        <end position="255"/>
    </location>
</feature>
<evidence type="ECO:0000256" key="7">
    <source>
        <dbReference type="ARBA" id="ARBA00023136"/>
    </source>
</evidence>
<dbReference type="OrthoDB" id="45815at2157"/>
<feature type="transmembrane region" description="Helical" evidence="8">
    <location>
        <begin position="210"/>
        <end position="228"/>
    </location>
</feature>
<comment type="caution">
    <text evidence="10">The sequence shown here is derived from an EMBL/GenBank/DDBJ whole genome shotgun (WGS) entry which is preliminary data.</text>
</comment>
<dbReference type="SUPFAM" id="SSF161098">
    <property type="entry name" value="MetI-like"/>
    <property type="match status" value="1"/>
</dbReference>
<feature type="transmembrane region" description="Helical" evidence="8">
    <location>
        <begin position="182"/>
        <end position="204"/>
    </location>
</feature>
<dbReference type="GO" id="GO:0055085">
    <property type="term" value="P:transmembrane transport"/>
    <property type="evidence" value="ECO:0007669"/>
    <property type="project" value="InterPro"/>
</dbReference>
<dbReference type="PANTHER" id="PTHR43848">
    <property type="entry name" value="PUTRESCINE TRANSPORT SYSTEM PERMEASE PROTEIN POTI"/>
    <property type="match status" value="1"/>
</dbReference>
<evidence type="ECO:0000259" key="9">
    <source>
        <dbReference type="PROSITE" id="PS50928"/>
    </source>
</evidence>
<reference evidence="10 11" key="1">
    <citation type="submission" date="2013-09" db="EMBL/GenBank/DDBJ databases">
        <title>Whole genome sequencing of Halarchaeum acidiphilum strain MH1-52-1.</title>
        <authorList>
            <person name="Shimane Y."/>
            <person name="Minegishi H."/>
            <person name="Nishi S."/>
            <person name="Echigo A."/>
            <person name="Shuto A."/>
            <person name="Konishi M."/>
            <person name="Ito T."/>
            <person name="Ohkuma M."/>
            <person name="Ohta Y."/>
            <person name="Nagano Y."/>
            <person name="Tsubouchi T."/>
            <person name="Mori K."/>
            <person name="Usui K."/>
            <person name="Kamekura M."/>
            <person name="Usami R."/>
            <person name="Takaki Y."/>
            <person name="Hatada Y."/>
        </authorList>
    </citation>
    <scope>NUCLEOTIDE SEQUENCE [LARGE SCALE GENOMIC DNA]</scope>
    <source>
        <strain evidence="10 11">JCM 16109</strain>
    </source>
</reference>
<dbReference type="CDD" id="cd06261">
    <property type="entry name" value="TM_PBP2"/>
    <property type="match status" value="1"/>
</dbReference>
<dbReference type="RefSeq" id="WP_020220518.1">
    <property type="nucleotide sequence ID" value="NZ_BANO01000001.1"/>
</dbReference>
<evidence type="ECO:0000256" key="1">
    <source>
        <dbReference type="ARBA" id="ARBA00004651"/>
    </source>
</evidence>
<feature type="transmembrane region" description="Helical" evidence="8">
    <location>
        <begin position="108"/>
        <end position="129"/>
    </location>
</feature>
<dbReference type="eggNOG" id="arCOG00162">
    <property type="taxonomic scope" value="Archaea"/>
</dbReference>
<dbReference type="InterPro" id="IPR000515">
    <property type="entry name" value="MetI-like"/>
</dbReference>
<accession>U2YDU1</accession>
<evidence type="ECO:0000256" key="4">
    <source>
        <dbReference type="ARBA" id="ARBA00022475"/>
    </source>
</evidence>
<evidence type="ECO:0000256" key="5">
    <source>
        <dbReference type="ARBA" id="ARBA00022692"/>
    </source>
</evidence>
<feature type="transmembrane region" description="Helical" evidence="8">
    <location>
        <begin position="74"/>
        <end position="96"/>
    </location>
</feature>
<keyword evidence="6 8" id="KW-1133">Transmembrane helix</keyword>
<dbReference type="Gene3D" id="1.10.3720.10">
    <property type="entry name" value="MetI-like"/>
    <property type="match status" value="1"/>
</dbReference>
<keyword evidence="5 8" id="KW-0812">Transmembrane</keyword>
<evidence type="ECO:0000256" key="6">
    <source>
        <dbReference type="ARBA" id="ARBA00022989"/>
    </source>
</evidence>
<dbReference type="InterPro" id="IPR035906">
    <property type="entry name" value="MetI-like_sf"/>
</dbReference>
<evidence type="ECO:0000256" key="2">
    <source>
        <dbReference type="ARBA" id="ARBA00007069"/>
    </source>
</evidence>
<dbReference type="Pfam" id="PF00528">
    <property type="entry name" value="BPD_transp_1"/>
    <property type="match status" value="1"/>
</dbReference>
<keyword evidence="11" id="KW-1185">Reference proteome</keyword>
<protein>
    <submittedName>
        <fullName evidence="10">Spermidine Putrescine ABC transporter permease component potC</fullName>
    </submittedName>
</protein>
<dbReference type="PROSITE" id="PS50928">
    <property type="entry name" value="ABC_TM1"/>
    <property type="match status" value="1"/>
</dbReference>
<comment type="subcellular location">
    <subcellularLocation>
        <location evidence="1 8">Cell membrane</location>
        <topology evidence="1 8">Multi-pass membrane protein</topology>
    </subcellularLocation>
</comment>
<feature type="transmembrane region" description="Helical" evidence="8">
    <location>
        <begin position="21"/>
        <end position="39"/>
    </location>
</feature>
<dbReference type="GO" id="GO:0005886">
    <property type="term" value="C:plasma membrane"/>
    <property type="evidence" value="ECO:0007669"/>
    <property type="project" value="UniProtKB-SubCell"/>
</dbReference>
<dbReference type="EMBL" id="BATA01000009">
    <property type="protein sequence ID" value="GAD51851.1"/>
    <property type="molecule type" value="Genomic_DNA"/>
</dbReference>
<dbReference type="InterPro" id="IPR051789">
    <property type="entry name" value="Bact_Polyamine_Transport"/>
</dbReference>
<sequence length="264" mass="29065">MSALNRLKSGIEGGWLGGWTALVYVFLYTPIVVIVAFSFEKGEFSTLPWTGFTLHWYSKLFATDIAMNAIYNSLYVAVVVAVVGTALGTLGAVGYVRYDFRGKRLFDGLITTPMTVPGLILGIALLIWFHLIGLNTSLNTVIIGQLVFVVPFVVVTVSSSLRQFDVELEEAARDLGASRWTTYRRVTFPLILPGIISGMLFAFSLSFDDFLIAFFTSGVQNTLPIYIFSKIGRGVTPVLNAISTLALVVSFLLVFSTELIQRYI</sequence>
<dbReference type="AlphaFoldDB" id="U2YDU1"/>
<comment type="similarity">
    <text evidence="2">Belongs to the binding-protein-dependent transport system permease family. CysTW subfamily.</text>
</comment>
<keyword evidence="4" id="KW-1003">Cell membrane</keyword>
<keyword evidence="3 8" id="KW-0813">Transport</keyword>
<evidence type="ECO:0000313" key="11">
    <source>
        <dbReference type="Proteomes" id="UP000016986"/>
    </source>
</evidence>